<accession>A0A2W4W9Q0</accession>
<dbReference type="InterPro" id="IPR036465">
    <property type="entry name" value="vWFA_dom_sf"/>
</dbReference>
<dbReference type="SUPFAM" id="SSF53300">
    <property type="entry name" value="vWA-like"/>
    <property type="match status" value="1"/>
</dbReference>
<dbReference type="Proteomes" id="UP000249467">
    <property type="component" value="Unassembled WGS sequence"/>
</dbReference>
<feature type="compositionally biased region" description="Low complexity" evidence="1">
    <location>
        <begin position="286"/>
        <end position="295"/>
    </location>
</feature>
<sequence length="639" mass="70058">MAESEGRVTDFFYDPLMRGLACAAIAPSLRSVLVFDADRATLQFAAEAIAKMLEVVTSQKVEKVTLGAIASEDDLWGNLGLHANSDGFPFEWQSGLLVNRDRDLLLVVIPDLTRLSLAATRACVMLMSADVGHLERYGQQQSWQPNLCWLVGCDRNKVGMVSTHLLDRLALRLRSGVAPTVETDAAKVTRLLDWLSSDQNSEDLEHSVKLPDGLIAQIRAAVDVRAKLTGEASDRILEYVTVSDRYSPRRDLALARLAIALARLDGVTEVAIEHVDRAAQVMGLQTLRSRPSSSSTERDRTESKSTPIPESQSNSDFDRNLDNSSRDFGTNEVKEPVYQSDTIDAGDTESFALDDIGNSTKPYPEDTAPIEREAGSLRLPMQRFRTANAARGVAIGVKRATDARDIAWVSTILEAAKFQSIRQGSANGSNGFVILPTDLRSYRRAPVAEQMLMMVLDYTCLRDRNWQESLLPYLTWAYVERACICLIQVGAADAKHELRAVRIEAQNVLVPRINAGLESGMGRATPLAHGLELALQTLRHALQHGRSKVKQAVLVVITDGRGNVPLEASRVGDIKAFLPVKQRGIEDALQVAAQIGELDGVKAYLLNPQPKIYADLPLQLAEKLGAGVLVIPEKLVEVK</sequence>
<comment type="caution">
    <text evidence="2">The sequence shown here is derived from an EMBL/GenBank/DDBJ whole genome shotgun (WGS) entry which is preliminary data.</text>
</comment>
<reference evidence="2 3" key="2">
    <citation type="submission" date="2018-06" db="EMBL/GenBank/DDBJ databases">
        <title>Metagenomic assembly of (sub)arctic Cyanobacteria and their associated microbiome from non-axenic cultures.</title>
        <authorList>
            <person name="Baurain D."/>
        </authorList>
    </citation>
    <scope>NUCLEOTIDE SEQUENCE [LARGE SCALE GENOMIC DNA]</scope>
    <source>
        <strain evidence="2">ULC066bin1</strain>
    </source>
</reference>
<dbReference type="EMBL" id="QBML01000012">
    <property type="protein sequence ID" value="PZO41150.1"/>
    <property type="molecule type" value="Genomic_DNA"/>
</dbReference>
<gene>
    <name evidence="2" type="ORF">DCF19_10455</name>
</gene>
<evidence type="ECO:0008006" key="4">
    <source>
        <dbReference type="Google" id="ProtNLM"/>
    </source>
</evidence>
<dbReference type="AlphaFoldDB" id="A0A2W4W9Q0"/>
<evidence type="ECO:0000313" key="2">
    <source>
        <dbReference type="EMBL" id="PZO41150.1"/>
    </source>
</evidence>
<dbReference type="PANTHER" id="PTHR43473">
    <property type="entry name" value="MAGNESIUM-CHELATASE SUBUNIT CHLD, CHLOROPLASTIC"/>
    <property type="match status" value="1"/>
</dbReference>
<proteinExistence type="predicted"/>
<protein>
    <recommendedName>
        <fullName evidence="4">Magnesium chelatase</fullName>
    </recommendedName>
</protein>
<dbReference type="SUPFAM" id="SSF52540">
    <property type="entry name" value="P-loop containing nucleoside triphosphate hydrolases"/>
    <property type="match status" value="1"/>
</dbReference>
<dbReference type="InterPro" id="IPR027417">
    <property type="entry name" value="P-loop_NTPase"/>
</dbReference>
<reference evidence="2 3" key="1">
    <citation type="submission" date="2018-04" db="EMBL/GenBank/DDBJ databases">
        <authorList>
            <person name="Go L.Y."/>
            <person name="Mitchell J.A."/>
        </authorList>
    </citation>
    <scope>NUCLEOTIDE SEQUENCE [LARGE SCALE GENOMIC DNA]</scope>
    <source>
        <strain evidence="2">ULC066bin1</strain>
    </source>
</reference>
<dbReference type="PANTHER" id="PTHR43473:SF2">
    <property type="entry name" value="MAGNESIUM-CHELATASE SUBUNIT CHLD, CHLOROPLASTIC"/>
    <property type="match status" value="1"/>
</dbReference>
<name>A0A2W4W9Q0_9CYAN</name>
<organism evidence="2 3">
    <name type="scientific">Pseudanabaena frigida</name>
    <dbReference type="NCBI Taxonomy" id="945775"/>
    <lineage>
        <taxon>Bacteria</taxon>
        <taxon>Bacillati</taxon>
        <taxon>Cyanobacteriota</taxon>
        <taxon>Cyanophyceae</taxon>
        <taxon>Pseudanabaenales</taxon>
        <taxon>Pseudanabaenaceae</taxon>
        <taxon>Pseudanabaena</taxon>
    </lineage>
</organism>
<feature type="region of interest" description="Disordered" evidence="1">
    <location>
        <begin position="283"/>
        <end position="368"/>
    </location>
</feature>
<dbReference type="Gene3D" id="3.40.50.300">
    <property type="entry name" value="P-loop containing nucleotide triphosphate hydrolases"/>
    <property type="match status" value="1"/>
</dbReference>
<evidence type="ECO:0000256" key="1">
    <source>
        <dbReference type="SAM" id="MobiDB-lite"/>
    </source>
</evidence>
<feature type="compositionally biased region" description="Basic and acidic residues" evidence="1">
    <location>
        <begin position="316"/>
        <end position="325"/>
    </location>
</feature>
<evidence type="ECO:0000313" key="3">
    <source>
        <dbReference type="Proteomes" id="UP000249467"/>
    </source>
</evidence>